<evidence type="ECO:0000313" key="2">
    <source>
        <dbReference type="EMBL" id="KKA24958.1"/>
    </source>
</evidence>
<feature type="compositionally biased region" description="Basic and acidic residues" evidence="1">
    <location>
        <begin position="1"/>
        <end position="10"/>
    </location>
</feature>
<name>A0A0F4Z500_RASE3</name>
<protein>
    <submittedName>
        <fullName evidence="2">Uncharacterized protein</fullName>
    </submittedName>
</protein>
<feature type="region of interest" description="Disordered" evidence="1">
    <location>
        <begin position="1"/>
        <end position="22"/>
    </location>
</feature>
<feature type="region of interest" description="Disordered" evidence="1">
    <location>
        <begin position="197"/>
        <end position="216"/>
    </location>
</feature>
<sequence length="216" mass="23884">MRQTQHESLHHAPSGTPWSEELADRSGSIITTTVKMFLTEPIVRSVGPTFRFYPAADMMTMDPKQDQSLSLRLDHQDEAAHVSDQADPSMYGQTSTPYATTKEHQGFLTRCPVEEVLPGGGFFPDNQDVSHGTNCTWANSQALCATPSSLGIFDKASGQIPNQEDGPGVIHGHREFQYGVHCSLPTPHRAENVLVEEEEQHEKMEDDEDVLQGAPR</sequence>
<keyword evidence="3" id="KW-1185">Reference proteome</keyword>
<proteinExistence type="predicted"/>
<organism evidence="2 3">
    <name type="scientific">Rasamsonia emersonii (strain ATCC 16479 / CBS 393.64 / IMI 116815)</name>
    <dbReference type="NCBI Taxonomy" id="1408163"/>
    <lineage>
        <taxon>Eukaryota</taxon>
        <taxon>Fungi</taxon>
        <taxon>Dikarya</taxon>
        <taxon>Ascomycota</taxon>
        <taxon>Pezizomycotina</taxon>
        <taxon>Eurotiomycetes</taxon>
        <taxon>Eurotiomycetidae</taxon>
        <taxon>Eurotiales</taxon>
        <taxon>Trichocomaceae</taxon>
        <taxon>Rasamsonia</taxon>
    </lineage>
</organism>
<reference evidence="2 3" key="1">
    <citation type="submission" date="2015-04" db="EMBL/GenBank/DDBJ databases">
        <authorList>
            <person name="Heijne W.H."/>
            <person name="Fedorova N.D."/>
            <person name="Nierman W.C."/>
            <person name="Vollebregt A.W."/>
            <person name="Zhao Z."/>
            <person name="Wu L."/>
            <person name="Kumar M."/>
            <person name="Stam H."/>
            <person name="van den Berg M.A."/>
            <person name="Pel H.J."/>
        </authorList>
    </citation>
    <scope>NUCLEOTIDE SEQUENCE [LARGE SCALE GENOMIC DNA]</scope>
    <source>
        <strain evidence="2 3">CBS 393.64</strain>
    </source>
</reference>
<dbReference type="EMBL" id="LASV01000040">
    <property type="protein sequence ID" value="KKA24958.1"/>
    <property type="molecule type" value="Genomic_DNA"/>
</dbReference>
<comment type="caution">
    <text evidence="2">The sequence shown here is derived from an EMBL/GenBank/DDBJ whole genome shotgun (WGS) entry which is preliminary data.</text>
</comment>
<dbReference type="GeneID" id="25313046"/>
<feature type="compositionally biased region" description="Acidic residues" evidence="1">
    <location>
        <begin position="197"/>
        <end position="210"/>
    </location>
</feature>
<dbReference type="Proteomes" id="UP000053958">
    <property type="component" value="Unassembled WGS sequence"/>
</dbReference>
<dbReference type="RefSeq" id="XP_013331570.1">
    <property type="nucleotide sequence ID" value="XM_013476116.1"/>
</dbReference>
<gene>
    <name evidence="2" type="ORF">T310_0992</name>
</gene>
<accession>A0A0F4Z500</accession>
<evidence type="ECO:0000256" key="1">
    <source>
        <dbReference type="SAM" id="MobiDB-lite"/>
    </source>
</evidence>
<dbReference type="AlphaFoldDB" id="A0A0F4Z500"/>
<evidence type="ECO:0000313" key="3">
    <source>
        <dbReference type="Proteomes" id="UP000053958"/>
    </source>
</evidence>